<keyword evidence="4" id="KW-0732">Signal</keyword>
<keyword evidence="7" id="KW-1185">Reference proteome</keyword>
<feature type="chain" id="PRO_5040980128" description="Glycosyl hydrolases family 39 N-terminal catalytic domain-containing protein" evidence="4">
    <location>
        <begin position="24"/>
        <end position="575"/>
    </location>
</feature>
<evidence type="ECO:0000259" key="5">
    <source>
        <dbReference type="Pfam" id="PF01229"/>
    </source>
</evidence>
<dbReference type="SUPFAM" id="SSF51445">
    <property type="entry name" value="(Trans)glycosidases"/>
    <property type="match status" value="1"/>
</dbReference>
<dbReference type="GO" id="GO:0004553">
    <property type="term" value="F:hydrolase activity, hydrolyzing O-glycosyl compounds"/>
    <property type="evidence" value="ECO:0007669"/>
    <property type="project" value="TreeGrafter"/>
</dbReference>
<accession>A0A9X2JGI5</accession>
<gene>
    <name evidence="6" type="ORF">NG895_06760</name>
</gene>
<evidence type="ECO:0000256" key="2">
    <source>
        <dbReference type="ARBA" id="ARBA00022801"/>
    </source>
</evidence>
<evidence type="ECO:0000256" key="4">
    <source>
        <dbReference type="SAM" id="SignalP"/>
    </source>
</evidence>
<dbReference type="Proteomes" id="UP001155241">
    <property type="component" value="Unassembled WGS sequence"/>
</dbReference>
<evidence type="ECO:0000256" key="3">
    <source>
        <dbReference type="ARBA" id="ARBA00023295"/>
    </source>
</evidence>
<dbReference type="InterPro" id="IPR049166">
    <property type="entry name" value="GH39_cat"/>
</dbReference>
<organism evidence="6 7">
    <name type="scientific">Aeoliella straminimaris</name>
    <dbReference type="NCBI Taxonomy" id="2954799"/>
    <lineage>
        <taxon>Bacteria</taxon>
        <taxon>Pseudomonadati</taxon>
        <taxon>Planctomycetota</taxon>
        <taxon>Planctomycetia</taxon>
        <taxon>Pirellulales</taxon>
        <taxon>Lacipirellulaceae</taxon>
        <taxon>Aeoliella</taxon>
    </lineage>
</organism>
<dbReference type="AlphaFoldDB" id="A0A9X2JGI5"/>
<feature type="signal peptide" evidence="4">
    <location>
        <begin position="1"/>
        <end position="23"/>
    </location>
</feature>
<keyword evidence="3" id="KW-0326">Glycosidase</keyword>
<reference evidence="6" key="1">
    <citation type="submission" date="2022-06" db="EMBL/GenBank/DDBJ databases">
        <title>Aeoliella straminimaris, a novel planctomycete from sediments.</title>
        <authorList>
            <person name="Vitorino I.R."/>
            <person name="Lage O.M."/>
        </authorList>
    </citation>
    <scope>NUCLEOTIDE SEQUENCE</scope>
    <source>
        <strain evidence="6">ICT_H6.2</strain>
    </source>
</reference>
<dbReference type="PANTHER" id="PTHR12631:SF10">
    <property type="entry name" value="BETA-XYLOSIDASE-LIKE PROTEIN-RELATED"/>
    <property type="match status" value="1"/>
</dbReference>
<dbReference type="Pfam" id="PF01229">
    <property type="entry name" value="Glyco_hydro_39"/>
    <property type="match status" value="1"/>
</dbReference>
<name>A0A9X2JGI5_9BACT</name>
<protein>
    <recommendedName>
        <fullName evidence="5">Glycosyl hydrolases family 39 N-terminal catalytic domain-containing protein</fullName>
    </recommendedName>
</protein>
<comment type="caution">
    <text evidence="6">The sequence shown here is derived from an EMBL/GenBank/DDBJ whole genome shotgun (WGS) entry which is preliminary data.</text>
</comment>
<dbReference type="Gene3D" id="3.20.20.80">
    <property type="entry name" value="Glycosidases"/>
    <property type="match status" value="1"/>
</dbReference>
<dbReference type="PANTHER" id="PTHR12631">
    <property type="entry name" value="ALPHA-L-IDURONIDASE"/>
    <property type="match status" value="1"/>
</dbReference>
<dbReference type="InterPro" id="IPR051923">
    <property type="entry name" value="Glycosyl_Hydrolase_39"/>
</dbReference>
<sequence>MTRRIGWLAAKALSVLLVAASMAAAQPSAHDRPFSPFGIGSCYINNRSLKDMQRWMPQMEAIGITTHRTPHCDWGALERAPGEWDWTELDAQMDYLDEFGFRYGCLLIGNPGWNEADPRGHLPVNNLDGWSNYVTQLAQHVRGRTNWLEVWNEPPNFTGKDQTPEDYAKIVVAAYDAAKAVDPDFKIGLAAKSVHVNYLEQVIRAGAKDHFDYVVLHPYEVLDGVADDTGCEAVFMNIVPVVRKMLAHVNPAKQDVPVIFTELGASADAGADRQAHALVKAYTMSIAQGVECLEWFEGRDGDSGPMGLIDREGNPRPAYHALATMIKHLGQYPQYIGWTRPNDQALAFAFQGASEPVLVAWSPDGGSSEIGFSQDVRLVDPTTGEATSTRQLQLGVAPMLVLAPPAAMLEDARANAARPLDWGGDYSDAQEVSITFGDQIIERGLHTRAGADVAKAVVAYGGSARAGDVPGGNAFIVDPGFLCYDSVPIEITIEVRRNEANDNSGFKLVYESQDGFKTAGTWYTVPDNQEWHTARFRIDDPQFVNYWGYNFLLQSDGNEYNKYLIRKATVRKLAE</sequence>
<keyword evidence="2" id="KW-0378">Hydrolase</keyword>
<evidence type="ECO:0000313" key="6">
    <source>
        <dbReference type="EMBL" id="MCO6043603.1"/>
    </source>
</evidence>
<dbReference type="EMBL" id="JAMXLR010000024">
    <property type="protein sequence ID" value="MCO6043603.1"/>
    <property type="molecule type" value="Genomic_DNA"/>
</dbReference>
<dbReference type="RefSeq" id="WP_252851706.1">
    <property type="nucleotide sequence ID" value="NZ_JAMXLR010000024.1"/>
</dbReference>
<evidence type="ECO:0000313" key="7">
    <source>
        <dbReference type="Proteomes" id="UP001155241"/>
    </source>
</evidence>
<comment type="similarity">
    <text evidence="1">Belongs to the glycosyl hydrolase 39 family.</text>
</comment>
<feature type="domain" description="Glycosyl hydrolases family 39 N-terminal catalytic" evidence="5">
    <location>
        <begin position="123"/>
        <end position="267"/>
    </location>
</feature>
<dbReference type="InterPro" id="IPR017853">
    <property type="entry name" value="GH"/>
</dbReference>
<proteinExistence type="inferred from homology"/>
<evidence type="ECO:0000256" key="1">
    <source>
        <dbReference type="ARBA" id="ARBA00008875"/>
    </source>
</evidence>